<dbReference type="Pfam" id="PF12850">
    <property type="entry name" value="Metallophos_2"/>
    <property type="match status" value="1"/>
</dbReference>
<dbReference type="SUPFAM" id="SSF56300">
    <property type="entry name" value="Metallo-dependent phosphatases"/>
    <property type="match status" value="1"/>
</dbReference>
<proteinExistence type="inferred from homology"/>
<sequence length="610" mass="68418">MGLFLRRSSFLCSRIRRQLSNSRSENANVKEVSDRLRRFFIDKIKVSGPITVAEYMKTAISSSSVGYYGSFSEEQKVFGSQGDFVTAPEMSQMFGETIAVWCFNELANTGHRGTWNLVECGPGTGQLTSDLLRSLNSFKESNFSVHLVETSSALIEEQEKNLCPSTSKDVPEIPGALKSNKTKTGIPIYWYNNVDDLPDGFSVFVANEFLDALPVHQFARSEDGIWRETYVGLNEQNQLAFTTSKGENLHTKGFISEAIRSDKSKKYFEYSPDALTFAHQVAQRITLFGGFGIVVDYGHNGERNSLSVRGYKQHEEVDILSEPGRIDITADVDFSQIIDAFAQQCVVYGPIAQNKFLSQLGIEFRLKLLKKRADPEQQKYLQDAYNFVMNEMGDRFKTISIFPRTLSKILDTRKGPNGFAGAQLVLLIGDLHIPHRIHDLSPKFRKLLVPNKMQHVLCTGNLCSRDIVDYLRSLSSDIHIVRGDFDDETVKYPDTKVLTVGQFRIGLCHGHQLIPWGDERMLAQLARQLEADVLVTGHTHVGAVKSLNGVLYVNPGSATGAFSVINSDVTPSFALLDVQSDTVVCYLYRLVNDQVKVERTTFKKNKQNPE</sequence>
<dbReference type="InterPro" id="IPR029063">
    <property type="entry name" value="SAM-dependent_MTases_sf"/>
</dbReference>
<dbReference type="InterPro" id="IPR038375">
    <property type="entry name" value="NDUFAF7_sf"/>
</dbReference>
<reference evidence="15 16" key="1">
    <citation type="journal article" date="2017" name="Curr. Biol.">
        <title>Genome architecture and evolution of a unichromosomal asexual nematode.</title>
        <authorList>
            <person name="Fradin H."/>
            <person name="Zegar C."/>
            <person name="Gutwein M."/>
            <person name="Lucas J."/>
            <person name="Kovtun M."/>
            <person name="Corcoran D."/>
            <person name="Baugh L.R."/>
            <person name="Kiontke K."/>
            <person name="Gunsalus K."/>
            <person name="Fitch D.H."/>
            <person name="Piano F."/>
        </authorList>
    </citation>
    <scope>NUCLEOTIDE SEQUENCE [LARGE SCALE GENOMIC DNA]</scope>
    <source>
        <strain evidence="15">PF1309</strain>
    </source>
</reference>
<accession>A0A2A2KXV9</accession>
<keyword evidence="16" id="KW-1185">Reference proteome</keyword>
<comment type="subcellular location">
    <subcellularLocation>
        <location evidence="1">Mitochondrion</location>
    </subcellularLocation>
</comment>
<evidence type="ECO:0000313" key="16">
    <source>
        <dbReference type="Proteomes" id="UP000218231"/>
    </source>
</evidence>
<keyword evidence="9" id="KW-0378">Hydrolase</keyword>
<dbReference type="Proteomes" id="UP000218231">
    <property type="component" value="Unassembled WGS sequence"/>
</dbReference>
<evidence type="ECO:0000256" key="7">
    <source>
        <dbReference type="ARBA" id="ARBA00022679"/>
    </source>
</evidence>
<dbReference type="InterPro" id="IPR003788">
    <property type="entry name" value="NDUFAF7"/>
</dbReference>
<keyword evidence="5 13" id="KW-0813">Transport</keyword>
<dbReference type="InterPro" id="IPR020935">
    <property type="entry name" value="PdiEstase_YfcE_CS"/>
</dbReference>
<dbReference type="GO" id="GO:0005739">
    <property type="term" value="C:mitochondrion"/>
    <property type="evidence" value="ECO:0007669"/>
    <property type="project" value="UniProtKB-SubCell"/>
</dbReference>
<evidence type="ECO:0000256" key="5">
    <source>
        <dbReference type="ARBA" id="ARBA00022448"/>
    </source>
</evidence>
<dbReference type="GO" id="GO:0030904">
    <property type="term" value="C:retromer complex"/>
    <property type="evidence" value="ECO:0007669"/>
    <property type="project" value="InterPro"/>
</dbReference>
<dbReference type="GO" id="GO:0042147">
    <property type="term" value="P:retrograde transport, endosome to Golgi"/>
    <property type="evidence" value="ECO:0007669"/>
    <property type="project" value="InterPro"/>
</dbReference>
<comment type="function">
    <text evidence="13">Component of the commander complex that is essential for endosomal recycling of transmembrane cargos; the commander complex is composed of the Csubcomplex and the retriever subcomplex. Component of the retriever complex, which is a heterotrimeric complex related to retromer cargo-selective complex (CSC) and essential for retromer-independent retrieval and recycling of numerous cargos. Component of the retromer cargo-selective complex (CSC). The CSC is believed to be the core functional component of retromer or respective retromer complex variants acting to prevent missorting of selected transmembrane cargo proteins into the lysosomal degradation pathway. In the endosomes, retriever complex drives the retrieval and recycling of NxxY-motif-containing cargo proteins by coupling to snx17, a cargo essential for the homeostatic maintenance of numerous cell surface proteins associated with processes that include cell migration, cell adhesion, nutrient supply and cell signaling. The recruitment of the retriever complex to the endosomal membrane involves Cand WASH complexes.</text>
</comment>
<dbReference type="NCBIfam" id="TIGR00040">
    <property type="entry name" value="yfcE"/>
    <property type="match status" value="1"/>
</dbReference>
<evidence type="ECO:0000256" key="4">
    <source>
        <dbReference type="ARBA" id="ARBA00017767"/>
    </source>
</evidence>
<comment type="similarity">
    <text evidence="2">Belongs to the NDUFAF7 family.</text>
</comment>
<dbReference type="InterPro" id="IPR028661">
    <property type="entry name" value="Vps29"/>
</dbReference>
<dbReference type="PANTHER" id="PTHR12049">
    <property type="entry name" value="PROTEIN ARGININE METHYLTRANSFERASE NDUFAF7, MITOCHONDRIAL"/>
    <property type="match status" value="1"/>
</dbReference>
<comment type="similarity">
    <text evidence="3 13">Belongs to the VPS29 family.</text>
</comment>
<dbReference type="GO" id="GO:0032981">
    <property type="term" value="P:mitochondrial respiratory chain complex I assembly"/>
    <property type="evidence" value="ECO:0007669"/>
    <property type="project" value="TreeGrafter"/>
</dbReference>
<evidence type="ECO:0000256" key="10">
    <source>
        <dbReference type="ARBA" id="ARBA00022927"/>
    </source>
</evidence>
<keyword evidence="11" id="KW-0496">Mitochondrion</keyword>
<dbReference type="InterPro" id="IPR029052">
    <property type="entry name" value="Metallo-depent_PP-like"/>
</dbReference>
<keyword evidence="7" id="KW-0808">Transferase</keyword>
<dbReference type="SUPFAM" id="SSF53335">
    <property type="entry name" value="S-adenosyl-L-methionine-dependent methyltransferases"/>
    <property type="match status" value="1"/>
</dbReference>
<evidence type="ECO:0000256" key="9">
    <source>
        <dbReference type="ARBA" id="ARBA00022801"/>
    </source>
</evidence>
<keyword evidence="6" id="KW-0489">Methyltransferase</keyword>
<dbReference type="GO" id="GO:0005829">
    <property type="term" value="C:cytosol"/>
    <property type="evidence" value="ECO:0007669"/>
    <property type="project" value="GOC"/>
</dbReference>
<dbReference type="Gene3D" id="3.40.50.12710">
    <property type="match status" value="1"/>
</dbReference>
<dbReference type="GO" id="GO:0046872">
    <property type="term" value="F:metal ion binding"/>
    <property type="evidence" value="ECO:0007669"/>
    <property type="project" value="UniProtKB-KW"/>
</dbReference>
<dbReference type="FunFam" id="3.60.21.10:FF:000015">
    <property type="entry name" value="Vacuolar protein sorting-associated protein 29"/>
    <property type="match status" value="1"/>
</dbReference>
<evidence type="ECO:0000256" key="2">
    <source>
        <dbReference type="ARBA" id="ARBA00005891"/>
    </source>
</evidence>
<dbReference type="Pfam" id="PF02636">
    <property type="entry name" value="Methyltransf_28"/>
    <property type="match status" value="1"/>
</dbReference>
<evidence type="ECO:0000256" key="3">
    <source>
        <dbReference type="ARBA" id="ARBA00005945"/>
    </source>
</evidence>
<name>A0A2A2KXV9_9BILA</name>
<dbReference type="EMBL" id="LIAE01007537">
    <property type="protein sequence ID" value="PAV78669.1"/>
    <property type="molecule type" value="Genomic_DNA"/>
</dbReference>
<evidence type="ECO:0000313" key="15">
    <source>
        <dbReference type="EMBL" id="PAV78669.1"/>
    </source>
</evidence>
<dbReference type="OrthoDB" id="438553at2759"/>
<evidence type="ECO:0000256" key="11">
    <source>
        <dbReference type="ARBA" id="ARBA00023128"/>
    </source>
</evidence>
<keyword evidence="8" id="KW-0479">Metal-binding</keyword>
<protein>
    <recommendedName>
        <fullName evidence="4 13">Vacuolar protein sorting-associated protein 29</fullName>
    </recommendedName>
    <alternativeName>
        <fullName evidence="13">Vesicle protein sorting 29</fullName>
    </alternativeName>
</protein>
<dbReference type="Gene3D" id="3.60.21.10">
    <property type="match status" value="1"/>
</dbReference>
<evidence type="ECO:0000256" key="8">
    <source>
        <dbReference type="ARBA" id="ARBA00022723"/>
    </source>
</evidence>
<comment type="caution">
    <text evidence="15">The sequence shown here is derived from an EMBL/GenBank/DDBJ whole genome shotgun (WGS) entry which is preliminary data.</text>
</comment>
<feature type="domain" description="Calcineurin-like phosphoesterase" evidence="14">
    <location>
        <begin position="425"/>
        <end position="580"/>
    </location>
</feature>
<evidence type="ECO:0000256" key="1">
    <source>
        <dbReference type="ARBA" id="ARBA00004173"/>
    </source>
</evidence>
<gene>
    <name evidence="15" type="ORF">WR25_21202</name>
</gene>
<dbReference type="AlphaFoldDB" id="A0A2A2KXV9"/>
<organism evidence="15 16">
    <name type="scientific">Diploscapter pachys</name>
    <dbReference type="NCBI Taxonomy" id="2018661"/>
    <lineage>
        <taxon>Eukaryota</taxon>
        <taxon>Metazoa</taxon>
        <taxon>Ecdysozoa</taxon>
        <taxon>Nematoda</taxon>
        <taxon>Chromadorea</taxon>
        <taxon>Rhabditida</taxon>
        <taxon>Rhabditina</taxon>
        <taxon>Rhabditomorpha</taxon>
        <taxon>Rhabditoidea</taxon>
        <taxon>Rhabditidae</taxon>
        <taxon>Diploscapter</taxon>
    </lineage>
</organism>
<dbReference type="InterPro" id="IPR000979">
    <property type="entry name" value="Phosphodiesterase_MJ0936/Vps29"/>
</dbReference>
<dbReference type="CDD" id="cd07394">
    <property type="entry name" value="MPP_Vps29"/>
    <property type="match status" value="1"/>
</dbReference>
<dbReference type="GO" id="GO:0016787">
    <property type="term" value="F:hydrolase activity"/>
    <property type="evidence" value="ECO:0007669"/>
    <property type="project" value="UniProtKB-KW"/>
</dbReference>
<comment type="catalytic activity">
    <reaction evidence="12">
        <text>L-arginyl-[protein] + 2 S-adenosyl-L-methionine = N(omega),N(omega)'-dimethyl-L-arginyl-[protein] + 2 S-adenosyl-L-homocysteine + 2 H(+)</text>
        <dbReference type="Rhea" id="RHEA:48108"/>
        <dbReference type="Rhea" id="RHEA-COMP:10532"/>
        <dbReference type="Rhea" id="RHEA-COMP:11992"/>
        <dbReference type="ChEBI" id="CHEBI:15378"/>
        <dbReference type="ChEBI" id="CHEBI:29965"/>
        <dbReference type="ChEBI" id="CHEBI:57856"/>
        <dbReference type="ChEBI" id="CHEBI:59789"/>
        <dbReference type="ChEBI" id="CHEBI:88221"/>
        <dbReference type="EC" id="2.1.1.320"/>
    </reaction>
</comment>
<dbReference type="STRING" id="2018661.A0A2A2KXV9"/>
<dbReference type="GO" id="GO:0031410">
    <property type="term" value="C:cytoplasmic vesicle"/>
    <property type="evidence" value="ECO:0007669"/>
    <property type="project" value="UniProtKB-ARBA"/>
</dbReference>
<keyword evidence="10 13" id="KW-0653">Protein transport</keyword>
<dbReference type="GO" id="GO:0032259">
    <property type="term" value="P:methylation"/>
    <property type="evidence" value="ECO:0007669"/>
    <property type="project" value="UniProtKB-KW"/>
</dbReference>
<dbReference type="InterPro" id="IPR024654">
    <property type="entry name" value="Calcineurin-like_PHP_lpxH"/>
</dbReference>
<dbReference type="GO" id="GO:0035243">
    <property type="term" value="F:protein-arginine omega-N symmetric methyltransferase activity"/>
    <property type="evidence" value="ECO:0007669"/>
    <property type="project" value="UniProtKB-EC"/>
</dbReference>
<dbReference type="PROSITE" id="PS01269">
    <property type="entry name" value="UPF0025"/>
    <property type="match status" value="1"/>
</dbReference>
<evidence type="ECO:0000256" key="12">
    <source>
        <dbReference type="ARBA" id="ARBA00048612"/>
    </source>
</evidence>
<dbReference type="PANTHER" id="PTHR12049:SF7">
    <property type="entry name" value="PROTEIN ARGININE METHYLTRANSFERASE NDUFAF7, MITOCHONDRIAL"/>
    <property type="match status" value="1"/>
</dbReference>
<evidence type="ECO:0000256" key="13">
    <source>
        <dbReference type="RuleBase" id="RU362040"/>
    </source>
</evidence>
<evidence type="ECO:0000259" key="14">
    <source>
        <dbReference type="Pfam" id="PF12850"/>
    </source>
</evidence>
<evidence type="ECO:0000256" key="6">
    <source>
        <dbReference type="ARBA" id="ARBA00022603"/>
    </source>
</evidence>
<dbReference type="GO" id="GO:0015031">
    <property type="term" value="P:protein transport"/>
    <property type="evidence" value="ECO:0007669"/>
    <property type="project" value="UniProtKB-KW"/>
</dbReference>